<dbReference type="PANTHER" id="PTHR48193:SF2">
    <property type="entry name" value="ZINC METALLOPROTEASE ZMPB"/>
    <property type="match status" value="1"/>
</dbReference>
<comment type="caution">
    <text evidence="2">The sequence shown here is derived from an EMBL/GenBank/DDBJ whole genome shotgun (WGS) entry which is preliminary data.</text>
</comment>
<dbReference type="InterPro" id="IPR011505">
    <property type="entry name" value="Peptidase_M26_C_dom"/>
</dbReference>
<dbReference type="GO" id="GO:0005576">
    <property type="term" value="C:extracellular region"/>
    <property type="evidence" value="ECO:0007669"/>
    <property type="project" value="InterPro"/>
</dbReference>
<feature type="non-terminal residue" evidence="2">
    <location>
        <position position="246"/>
    </location>
</feature>
<feature type="non-terminal residue" evidence="2">
    <location>
        <position position="1"/>
    </location>
</feature>
<evidence type="ECO:0000259" key="1">
    <source>
        <dbReference type="Pfam" id="PF07580"/>
    </source>
</evidence>
<dbReference type="GO" id="GO:0004222">
    <property type="term" value="F:metalloendopeptidase activity"/>
    <property type="evidence" value="ECO:0007669"/>
    <property type="project" value="InterPro"/>
</dbReference>
<name>A0A6G2DWV1_STREE</name>
<dbReference type="EMBL" id="WNHS01000168">
    <property type="protein sequence ID" value="MTW25421.1"/>
    <property type="molecule type" value="Genomic_DNA"/>
</dbReference>
<dbReference type="PANTHER" id="PTHR48193">
    <property type="entry name" value="ZINC METALLOPROTEASE ZMPB-RELATED"/>
    <property type="match status" value="1"/>
</dbReference>
<dbReference type="Pfam" id="PF07580">
    <property type="entry name" value="Peptidase_M26_C"/>
    <property type="match status" value="1"/>
</dbReference>
<proteinExistence type="predicted"/>
<feature type="domain" description="Peptidase M26 C-terminal" evidence="1">
    <location>
        <begin position="188"/>
        <end position="237"/>
    </location>
</feature>
<organism evidence="2 3">
    <name type="scientific">Streptococcus pneumoniae</name>
    <dbReference type="NCBI Taxonomy" id="1313"/>
    <lineage>
        <taxon>Bacteria</taxon>
        <taxon>Bacillati</taxon>
        <taxon>Bacillota</taxon>
        <taxon>Bacilli</taxon>
        <taxon>Lactobacillales</taxon>
        <taxon>Streptococcaceae</taxon>
        <taxon>Streptococcus</taxon>
    </lineage>
</organism>
<dbReference type="AlphaFoldDB" id="A0A6G2DWV1"/>
<dbReference type="Proteomes" id="UP000490982">
    <property type="component" value="Unassembled WGS sequence"/>
</dbReference>
<evidence type="ECO:0000313" key="3">
    <source>
        <dbReference type="Proteomes" id="UP000490982"/>
    </source>
</evidence>
<reference evidence="2 3" key="1">
    <citation type="submission" date="2019-11" db="EMBL/GenBank/DDBJ databases">
        <title>Growth characteristics of pneumococcus vary with the chemical composition of the capsule and with environmental conditions.</title>
        <authorList>
            <person name="Tothpal A."/>
            <person name="Desobry K."/>
            <person name="Joshi S."/>
            <person name="Wyllie A.L."/>
            <person name="Weinberger D.M."/>
        </authorList>
    </citation>
    <scope>NUCLEOTIDE SEQUENCE [LARGE SCALE GENOMIC DNA]</scope>
    <source>
        <strain evidence="3">pnumococcus23A</strain>
    </source>
</reference>
<accession>A0A6G2DWV1</accession>
<dbReference type="RefSeq" id="WP_269057516.1">
    <property type="nucleotide sequence ID" value="NZ_WNHS01000168.1"/>
</dbReference>
<protein>
    <submittedName>
        <fullName evidence="2">Peptidase M26</fullName>
    </submittedName>
</protein>
<evidence type="ECO:0000313" key="2">
    <source>
        <dbReference type="EMBL" id="MTW25421.1"/>
    </source>
</evidence>
<dbReference type="GO" id="GO:0008270">
    <property type="term" value="F:zinc ion binding"/>
    <property type="evidence" value="ECO:0007669"/>
    <property type="project" value="InterPro"/>
</dbReference>
<sequence>NISMMRVENGEEFFGSSDLDYDGGYFTNGWLERNFVVKGVSSGKHSYKRSRDKIKEISQDEANKRIANFGLTADKYEINEPVVNRLNRLTRREDEYKSTQDYKSERDLAYRNIEKLQPFYNKEWIVNQGNKLAEDSNLAKKEVLSVTGMKDGQFVTDLSDIDKIMVHYADGTKEEMDVTKNTDSKVQQVREYSVSGLGDVVYTPNMVVKNRDKLIADVKSQLSSVELISQEVRDLMSRRDKPAENT</sequence>
<gene>
    <name evidence="2" type="ORF">GM537_11495</name>
</gene>
<dbReference type="InterPro" id="IPR053094">
    <property type="entry name" value="Zinc_metalloprotease_ZmpB"/>
</dbReference>